<evidence type="ECO:0000313" key="1">
    <source>
        <dbReference type="EMBL" id="GGI21057.1"/>
    </source>
</evidence>
<dbReference type="EMBL" id="BMDI01000003">
    <property type="protein sequence ID" value="GGI21057.1"/>
    <property type="molecule type" value="Genomic_DNA"/>
</dbReference>
<evidence type="ECO:0000313" key="2">
    <source>
        <dbReference type="Proteomes" id="UP000642180"/>
    </source>
</evidence>
<reference evidence="2" key="1">
    <citation type="journal article" date="2019" name="Int. J. Syst. Evol. Microbiol.">
        <title>The Global Catalogue of Microorganisms (GCM) 10K type strain sequencing project: providing services to taxonomists for standard genome sequencing and annotation.</title>
        <authorList>
            <consortium name="The Broad Institute Genomics Platform"/>
            <consortium name="The Broad Institute Genome Sequencing Center for Infectious Disease"/>
            <person name="Wu L."/>
            <person name="Ma J."/>
        </authorList>
    </citation>
    <scope>NUCLEOTIDE SEQUENCE [LARGE SCALE GENOMIC DNA]</scope>
    <source>
        <strain evidence="2">CCM 2767</strain>
    </source>
</reference>
<name>A0A8J3F4F4_9BURK</name>
<keyword evidence="2" id="KW-1185">Reference proteome</keyword>
<dbReference type="AlphaFoldDB" id="A0A8J3F4F4"/>
<dbReference type="RefSeq" id="WP_188381931.1">
    <property type="nucleotide sequence ID" value="NZ_BMDI01000003.1"/>
</dbReference>
<sequence length="174" mass="19648">MSLKQFRSLPKVITAVGKWSDKKMPKTGNGFPLSKSRVIRLGGGWHWRIMGLEAAGRECRLLIAFHSAKENYLAALGYVRGSDTEVIGVLEFHGTHPGWHIHGCCKPGRPENVGRMRYTEMVRLPDAKEYHRNTEFRVHEYDALEPAIRHFGLQKAFQNMPSESGTESLFGEGP</sequence>
<comment type="caution">
    <text evidence="1">The sequence shown here is derived from an EMBL/GenBank/DDBJ whole genome shotgun (WGS) entry which is preliminary data.</text>
</comment>
<gene>
    <name evidence="1" type="ORF">GCM10008066_27160</name>
</gene>
<proteinExistence type="predicted"/>
<protein>
    <submittedName>
        <fullName evidence="1">Uncharacterized protein</fullName>
    </submittedName>
</protein>
<dbReference type="Proteomes" id="UP000642180">
    <property type="component" value="Unassembled WGS sequence"/>
</dbReference>
<accession>A0A8J3F4F4</accession>
<organism evidence="1 2">
    <name type="scientific">Oxalicibacterium faecigallinarum</name>
    <dbReference type="NCBI Taxonomy" id="573741"/>
    <lineage>
        <taxon>Bacteria</taxon>
        <taxon>Pseudomonadati</taxon>
        <taxon>Pseudomonadota</taxon>
        <taxon>Betaproteobacteria</taxon>
        <taxon>Burkholderiales</taxon>
        <taxon>Oxalobacteraceae</taxon>
        <taxon>Oxalicibacterium</taxon>
    </lineage>
</organism>